<sequence>MMVHKGKCKALHLGKNNSKHQYMLVATKLKISSAEKDLRVLVDTKLTMSQQHALAVKKAKGSDTAFPTSLKNKTSFAMTLEQKFNWHLTLRKARNIYQI</sequence>
<dbReference type="Proteomes" id="UP001623348">
    <property type="component" value="Unassembled WGS sequence"/>
</dbReference>
<comment type="caution">
    <text evidence="1">The sequence shown here is derived from an EMBL/GenBank/DDBJ whole genome shotgun (WGS) entry which is preliminary data.</text>
</comment>
<name>A0ABC9WK78_GRUJA</name>
<proteinExistence type="predicted"/>
<keyword evidence="2" id="KW-1185">Reference proteome</keyword>
<gene>
    <name evidence="1" type="ORF">GRJ2_001032400</name>
</gene>
<dbReference type="EMBL" id="BAAFJT010000003">
    <property type="protein sequence ID" value="GAB0185671.1"/>
    <property type="molecule type" value="Genomic_DNA"/>
</dbReference>
<evidence type="ECO:0000313" key="2">
    <source>
        <dbReference type="Proteomes" id="UP001623348"/>
    </source>
</evidence>
<reference evidence="1 2" key="1">
    <citation type="submission" date="2024-06" db="EMBL/GenBank/DDBJ databases">
        <title>The draft genome of Grus japonensis, version 3.</title>
        <authorList>
            <person name="Nabeshima K."/>
            <person name="Suzuki S."/>
            <person name="Onuma M."/>
        </authorList>
    </citation>
    <scope>NUCLEOTIDE SEQUENCE [LARGE SCALE GENOMIC DNA]</scope>
    <source>
        <strain evidence="1 2">451A</strain>
    </source>
</reference>
<dbReference type="AlphaFoldDB" id="A0ABC9WK78"/>
<organism evidence="1 2">
    <name type="scientific">Grus japonensis</name>
    <name type="common">Japanese crane</name>
    <name type="synonym">Red-crowned crane</name>
    <dbReference type="NCBI Taxonomy" id="30415"/>
    <lineage>
        <taxon>Eukaryota</taxon>
        <taxon>Metazoa</taxon>
        <taxon>Chordata</taxon>
        <taxon>Craniata</taxon>
        <taxon>Vertebrata</taxon>
        <taxon>Euteleostomi</taxon>
        <taxon>Archelosauria</taxon>
        <taxon>Archosauria</taxon>
        <taxon>Dinosauria</taxon>
        <taxon>Saurischia</taxon>
        <taxon>Theropoda</taxon>
        <taxon>Coelurosauria</taxon>
        <taxon>Aves</taxon>
        <taxon>Neognathae</taxon>
        <taxon>Neoaves</taxon>
        <taxon>Gruiformes</taxon>
        <taxon>Gruidae</taxon>
        <taxon>Grus</taxon>
    </lineage>
</organism>
<protein>
    <submittedName>
        <fullName evidence="1">Uncharacterized protein</fullName>
    </submittedName>
</protein>
<evidence type="ECO:0000313" key="1">
    <source>
        <dbReference type="EMBL" id="GAB0185671.1"/>
    </source>
</evidence>
<accession>A0ABC9WK78</accession>